<keyword evidence="5 6" id="KW-0560">Oxidoreductase</keyword>
<dbReference type="InterPro" id="IPR036250">
    <property type="entry name" value="AcylCo_DH-like_C"/>
</dbReference>
<accession>A0A7Y9KIH8</accession>
<dbReference type="Pfam" id="PF02770">
    <property type="entry name" value="Acyl-CoA_dh_M"/>
    <property type="match status" value="1"/>
</dbReference>
<comment type="caution">
    <text evidence="10">The sequence shown here is derived from an EMBL/GenBank/DDBJ whole genome shotgun (WGS) entry which is preliminary data.</text>
</comment>
<dbReference type="Proteomes" id="UP000576969">
    <property type="component" value="Unassembled WGS sequence"/>
</dbReference>
<dbReference type="AlphaFoldDB" id="A0A7Y9KIH8"/>
<dbReference type="SUPFAM" id="SSF56645">
    <property type="entry name" value="Acyl-CoA dehydrogenase NM domain-like"/>
    <property type="match status" value="1"/>
</dbReference>
<gene>
    <name evidence="10" type="ORF">BJ991_000818</name>
</gene>
<evidence type="ECO:0000256" key="1">
    <source>
        <dbReference type="ARBA" id="ARBA00001974"/>
    </source>
</evidence>
<evidence type="ECO:0000259" key="7">
    <source>
        <dbReference type="Pfam" id="PF00441"/>
    </source>
</evidence>
<dbReference type="PANTHER" id="PTHR43292:SF3">
    <property type="entry name" value="ACYL-COA DEHYDROGENASE FADE29"/>
    <property type="match status" value="1"/>
</dbReference>
<dbReference type="InterPro" id="IPR013786">
    <property type="entry name" value="AcylCoA_DH/ox_N"/>
</dbReference>
<evidence type="ECO:0000256" key="6">
    <source>
        <dbReference type="RuleBase" id="RU362125"/>
    </source>
</evidence>
<dbReference type="InterPro" id="IPR052161">
    <property type="entry name" value="Mycobact_Acyl-CoA_DH"/>
</dbReference>
<dbReference type="SUPFAM" id="SSF47203">
    <property type="entry name" value="Acyl-CoA dehydrogenase C-terminal domain-like"/>
    <property type="match status" value="1"/>
</dbReference>
<comment type="similarity">
    <text evidence="2 6">Belongs to the acyl-CoA dehydrogenase family.</text>
</comment>
<evidence type="ECO:0000256" key="2">
    <source>
        <dbReference type="ARBA" id="ARBA00009347"/>
    </source>
</evidence>
<evidence type="ECO:0000259" key="8">
    <source>
        <dbReference type="Pfam" id="PF02770"/>
    </source>
</evidence>
<keyword evidence="4 6" id="KW-0274">FAD</keyword>
<dbReference type="InterPro" id="IPR046373">
    <property type="entry name" value="Acyl-CoA_Oxase/DH_mid-dom_sf"/>
</dbReference>
<evidence type="ECO:0000259" key="9">
    <source>
        <dbReference type="Pfam" id="PF02771"/>
    </source>
</evidence>
<dbReference type="RefSeq" id="WP_218852858.1">
    <property type="nucleotide sequence ID" value="NZ_JACCBV010000001.1"/>
</dbReference>
<dbReference type="Gene3D" id="2.40.110.10">
    <property type="entry name" value="Butyryl-CoA Dehydrogenase, subunit A, domain 2"/>
    <property type="match status" value="1"/>
</dbReference>
<evidence type="ECO:0000256" key="4">
    <source>
        <dbReference type="ARBA" id="ARBA00022827"/>
    </source>
</evidence>
<keyword evidence="11" id="KW-1185">Reference proteome</keyword>
<dbReference type="GO" id="GO:0003995">
    <property type="term" value="F:acyl-CoA dehydrogenase activity"/>
    <property type="evidence" value="ECO:0007669"/>
    <property type="project" value="InterPro"/>
</dbReference>
<evidence type="ECO:0000313" key="11">
    <source>
        <dbReference type="Proteomes" id="UP000576969"/>
    </source>
</evidence>
<organism evidence="10 11">
    <name type="scientific">Microbacterium immunditiarum</name>
    <dbReference type="NCBI Taxonomy" id="337480"/>
    <lineage>
        <taxon>Bacteria</taxon>
        <taxon>Bacillati</taxon>
        <taxon>Actinomycetota</taxon>
        <taxon>Actinomycetes</taxon>
        <taxon>Micrococcales</taxon>
        <taxon>Microbacteriaceae</taxon>
        <taxon>Microbacterium</taxon>
    </lineage>
</organism>
<feature type="domain" description="Acyl-CoA oxidase/dehydrogenase middle" evidence="8">
    <location>
        <begin position="116"/>
        <end position="211"/>
    </location>
</feature>
<feature type="domain" description="Acyl-CoA dehydrogenase/oxidase N-terminal" evidence="9">
    <location>
        <begin position="10"/>
        <end position="112"/>
    </location>
</feature>
<dbReference type="InterPro" id="IPR006091">
    <property type="entry name" value="Acyl-CoA_Oxase/DH_mid-dom"/>
</dbReference>
<protein>
    <submittedName>
        <fullName evidence="10">Alkylation response protein AidB-like acyl-CoA dehydrogenase</fullName>
    </submittedName>
</protein>
<dbReference type="InterPro" id="IPR009100">
    <property type="entry name" value="AcylCoA_DH/oxidase_NM_dom_sf"/>
</dbReference>
<dbReference type="GO" id="GO:0005886">
    <property type="term" value="C:plasma membrane"/>
    <property type="evidence" value="ECO:0007669"/>
    <property type="project" value="TreeGrafter"/>
</dbReference>
<evidence type="ECO:0000256" key="5">
    <source>
        <dbReference type="ARBA" id="ARBA00023002"/>
    </source>
</evidence>
<dbReference type="FunFam" id="2.40.110.10:FF:000011">
    <property type="entry name" value="Acyl-CoA dehydrogenase FadE34"/>
    <property type="match status" value="1"/>
</dbReference>
<dbReference type="PANTHER" id="PTHR43292">
    <property type="entry name" value="ACYL-COA DEHYDROGENASE"/>
    <property type="match status" value="1"/>
</dbReference>
<dbReference type="Gene3D" id="1.10.540.10">
    <property type="entry name" value="Acyl-CoA dehydrogenase/oxidase, N-terminal domain"/>
    <property type="match status" value="1"/>
</dbReference>
<dbReference type="Pfam" id="PF00441">
    <property type="entry name" value="Acyl-CoA_dh_1"/>
    <property type="match status" value="1"/>
</dbReference>
<dbReference type="PROSITE" id="PS00072">
    <property type="entry name" value="ACYL_COA_DH_1"/>
    <property type="match status" value="1"/>
</dbReference>
<dbReference type="InterPro" id="IPR006089">
    <property type="entry name" value="Acyl-CoA_DH_CS"/>
</dbReference>
<evidence type="ECO:0000313" key="10">
    <source>
        <dbReference type="EMBL" id="NYE18790.1"/>
    </source>
</evidence>
<dbReference type="InterPro" id="IPR009075">
    <property type="entry name" value="AcylCo_DH/oxidase_C"/>
</dbReference>
<evidence type="ECO:0000256" key="3">
    <source>
        <dbReference type="ARBA" id="ARBA00022630"/>
    </source>
</evidence>
<dbReference type="InterPro" id="IPR037069">
    <property type="entry name" value="AcylCoA_DH/ox_N_sf"/>
</dbReference>
<dbReference type="Pfam" id="PF02771">
    <property type="entry name" value="Acyl-CoA_dh_N"/>
    <property type="match status" value="1"/>
</dbReference>
<feature type="domain" description="Acyl-CoA dehydrogenase/oxidase C-terminal" evidence="7">
    <location>
        <begin position="223"/>
        <end position="360"/>
    </location>
</feature>
<dbReference type="EMBL" id="JACCBV010000001">
    <property type="protein sequence ID" value="NYE18790.1"/>
    <property type="molecule type" value="Genomic_DNA"/>
</dbReference>
<sequence length="366" mass="40305">MTSLDDYRMFLADALPSDYDERYADYRDDVELRAHFQAACFDEGWLVPEWPRERGGRDLALTEALSVRIEGAVRRVPRQMNIQATGVVAPALVQFGTAAQQEKYLRPTLRGEAWWALGMSEPGAGSDLASLRTTAIRRDDVFVVNGQKVWTTQADESRWCTLYVRTDPDAPKHRGITCLILDMDAPGVTARPIRTAGSSIETFCEVFLDDVEIPAENVLGEVNGGWRVAMSALDHERDMIWINNWLEMQRALDPVLRGPAPGAHSHVRLGRLLAETEAIRLTGIRTVGARVAGSETPLAGILKLYGSESVQEAARFALEVGGVGGHAPRAQFDEYLESMAATIYGGTSEIQRNIIAERILGLPKGA</sequence>
<name>A0A7Y9KIH8_9MICO</name>
<dbReference type="Gene3D" id="1.20.140.10">
    <property type="entry name" value="Butyryl-CoA Dehydrogenase, subunit A, domain 3"/>
    <property type="match status" value="1"/>
</dbReference>
<keyword evidence="3 6" id="KW-0285">Flavoprotein</keyword>
<proteinExistence type="inferred from homology"/>
<dbReference type="GO" id="GO:0050660">
    <property type="term" value="F:flavin adenine dinucleotide binding"/>
    <property type="evidence" value="ECO:0007669"/>
    <property type="project" value="InterPro"/>
</dbReference>
<comment type="cofactor">
    <cofactor evidence="1 6">
        <name>FAD</name>
        <dbReference type="ChEBI" id="CHEBI:57692"/>
    </cofactor>
</comment>
<reference evidence="10 11" key="1">
    <citation type="submission" date="2020-07" db="EMBL/GenBank/DDBJ databases">
        <title>Sequencing the genomes of 1000 actinobacteria strains.</title>
        <authorList>
            <person name="Klenk H.-P."/>
        </authorList>
    </citation>
    <scope>NUCLEOTIDE SEQUENCE [LARGE SCALE GENOMIC DNA]</scope>
    <source>
        <strain evidence="10 11">DSM 24662</strain>
    </source>
</reference>